<dbReference type="AlphaFoldDB" id="A0A937XI44"/>
<gene>
    <name evidence="2" type="ORF">FJY68_09735</name>
</gene>
<proteinExistence type="predicted"/>
<dbReference type="GO" id="GO:0003677">
    <property type="term" value="F:DNA binding"/>
    <property type="evidence" value="ECO:0007669"/>
    <property type="project" value="InterPro"/>
</dbReference>
<evidence type="ECO:0000259" key="1">
    <source>
        <dbReference type="PROSITE" id="PS50943"/>
    </source>
</evidence>
<feature type="domain" description="HTH cro/C1-type" evidence="1">
    <location>
        <begin position="18"/>
        <end position="77"/>
    </location>
</feature>
<dbReference type="SUPFAM" id="SSF47413">
    <property type="entry name" value="lambda repressor-like DNA-binding domains"/>
    <property type="match status" value="1"/>
</dbReference>
<accession>A0A937XI44</accession>
<dbReference type="CDD" id="cd00093">
    <property type="entry name" value="HTH_XRE"/>
    <property type="match status" value="1"/>
</dbReference>
<protein>
    <submittedName>
        <fullName evidence="2">Helix-turn-helix transcriptional regulator</fullName>
    </submittedName>
</protein>
<dbReference type="InterPro" id="IPR001387">
    <property type="entry name" value="Cro/C1-type_HTH"/>
</dbReference>
<dbReference type="EMBL" id="VGIR01000061">
    <property type="protein sequence ID" value="MBM3332108.1"/>
    <property type="molecule type" value="Genomic_DNA"/>
</dbReference>
<organism evidence="2 3">
    <name type="scientific">candidate division WOR-3 bacterium</name>
    <dbReference type="NCBI Taxonomy" id="2052148"/>
    <lineage>
        <taxon>Bacteria</taxon>
        <taxon>Bacteria division WOR-3</taxon>
    </lineage>
</organism>
<dbReference type="Gene3D" id="1.10.260.40">
    <property type="entry name" value="lambda repressor-like DNA-binding domains"/>
    <property type="match status" value="1"/>
</dbReference>
<reference evidence="2" key="1">
    <citation type="submission" date="2019-03" db="EMBL/GenBank/DDBJ databases">
        <title>Lake Tanganyika Metagenome-Assembled Genomes (MAGs).</title>
        <authorList>
            <person name="Tran P."/>
        </authorList>
    </citation>
    <scope>NUCLEOTIDE SEQUENCE</scope>
    <source>
        <strain evidence="2">K_DeepCast_150m_m2_040</strain>
    </source>
</reference>
<dbReference type="SMART" id="SM00530">
    <property type="entry name" value="HTH_XRE"/>
    <property type="match status" value="1"/>
</dbReference>
<evidence type="ECO:0000313" key="2">
    <source>
        <dbReference type="EMBL" id="MBM3332108.1"/>
    </source>
</evidence>
<dbReference type="Pfam" id="PF13560">
    <property type="entry name" value="HTH_31"/>
    <property type="match status" value="1"/>
</dbReference>
<sequence>MKRSKETFKVTSKMGARLRELRLREGMTQQELAVLMGRQGKGNAFLISRFENGHVPYPSFGFVADYLRACRASFSDLADLLNAYTLQPTVIEQRGYKRVRSLTRKLSWRTAKAVENYDHAVTKARRRPESVRSRVAHARAYARAQEAQRQLNRLVEAEISAAHLRSLSPEAAYLRVYARKLYRLLSRNKDEHKLKPKLEELESWATEAGIGSSPLRAAVRERVTALADERTTRT</sequence>
<comment type="caution">
    <text evidence="2">The sequence shown here is derived from an EMBL/GenBank/DDBJ whole genome shotgun (WGS) entry which is preliminary data.</text>
</comment>
<name>A0A937XI44_UNCW3</name>
<evidence type="ECO:0000313" key="3">
    <source>
        <dbReference type="Proteomes" id="UP000779900"/>
    </source>
</evidence>
<dbReference type="PROSITE" id="PS50943">
    <property type="entry name" value="HTH_CROC1"/>
    <property type="match status" value="1"/>
</dbReference>
<dbReference type="InterPro" id="IPR010982">
    <property type="entry name" value="Lambda_DNA-bd_dom_sf"/>
</dbReference>
<dbReference type="Proteomes" id="UP000779900">
    <property type="component" value="Unassembled WGS sequence"/>
</dbReference>